<dbReference type="PANTHER" id="PTHR43756:SF5">
    <property type="entry name" value="CHOLINE MONOOXYGENASE, CHLOROPLASTIC"/>
    <property type="match status" value="1"/>
</dbReference>
<keyword evidence="6" id="KW-0411">Iron-sulfur</keyword>
<sequence length="446" mass="50797">MNVMREAERPITDRPVRIGVEAYTSPEYARAEDERLWGKVWQIACREEEIPKVGDYVTYDIMDESIIVARVAEDRIAAYYNVCLHRGRRLTEGCGHTKKFVCKFHGWKWNLQGENVDCLMREEWEGALTDENLRMQQVQVDTWGGWVFINMDPEAGPLREWLGHAADMLDPFELGKMRYRWRQWLKFPCNWKVAMEAFVEGYHVPGTHPQLTKYGAKSTWSEAHGPHSVFGPAAKKGFGGASGGISADDIDMRVALAETIAQLWEEVNATTTKTIVDAAQRLVDELPEDTPAQQVSAHMMMSAMKDDAERGVEWPKIPPEHFAKAGTVWHLFPNSVIIQGPTFALCYRARPDGANPNSCIFEVYVIERFPEGEEPKPENVYVDQEQEERWRKVLCQDFANMEAVQQGIKSRGFPGARPNPFQERGVTNFHRMLAEYMGTGAPEPIA</sequence>
<dbReference type="PRINTS" id="PR00090">
    <property type="entry name" value="RNGDIOXGNASE"/>
</dbReference>
<dbReference type="AlphaFoldDB" id="A0A6G6Y813"/>
<keyword evidence="4" id="KW-0560">Oxidoreductase</keyword>
<dbReference type="InterPro" id="IPR017941">
    <property type="entry name" value="Rieske_2Fe-2S"/>
</dbReference>
<evidence type="ECO:0000256" key="6">
    <source>
        <dbReference type="ARBA" id="ARBA00023014"/>
    </source>
</evidence>
<dbReference type="SUPFAM" id="SSF50022">
    <property type="entry name" value="ISP domain"/>
    <property type="match status" value="1"/>
</dbReference>
<evidence type="ECO:0000256" key="3">
    <source>
        <dbReference type="ARBA" id="ARBA00022723"/>
    </source>
</evidence>
<dbReference type="Pfam" id="PF00355">
    <property type="entry name" value="Rieske"/>
    <property type="match status" value="1"/>
</dbReference>
<keyword evidence="9" id="KW-1185">Reference proteome</keyword>
<dbReference type="GO" id="GO:0005506">
    <property type="term" value="F:iron ion binding"/>
    <property type="evidence" value="ECO:0007669"/>
    <property type="project" value="InterPro"/>
</dbReference>
<organism evidence="8 9">
    <name type="scientific">Stakelama tenebrarum</name>
    <dbReference type="NCBI Taxonomy" id="2711215"/>
    <lineage>
        <taxon>Bacteria</taxon>
        <taxon>Pseudomonadati</taxon>
        <taxon>Pseudomonadota</taxon>
        <taxon>Alphaproteobacteria</taxon>
        <taxon>Sphingomonadales</taxon>
        <taxon>Sphingomonadaceae</taxon>
        <taxon>Stakelama</taxon>
    </lineage>
</organism>
<dbReference type="KEGG" id="spzr:G5C33_13590"/>
<evidence type="ECO:0000259" key="7">
    <source>
        <dbReference type="PROSITE" id="PS51296"/>
    </source>
</evidence>
<dbReference type="Pfam" id="PF00848">
    <property type="entry name" value="Ring_hydroxyl_A"/>
    <property type="match status" value="1"/>
</dbReference>
<reference evidence="8 9" key="1">
    <citation type="submission" date="2020-02" db="EMBL/GenBank/DDBJ databases">
        <authorList>
            <person name="Zheng R.K."/>
            <person name="Sun C.M."/>
        </authorList>
    </citation>
    <scope>NUCLEOTIDE SEQUENCE [LARGE SCALE GENOMIC DNA]</scope>
    <source>
        <strain evidence="9">zrk23</strain>
    </source>
</reference>
<dbReference type="EMBL" id="CP049109">
    <property type="protein sequence ID" value="QIG80713.1"/>
    <property type="molecule type" value="Genomic_DNA"/>
</dbReference>
<keyword evidence="8" id="KW-0223">Dioxygenase</keyword>
<protein>
    <submittedName>
        <fullName evidence="8">Aromatic ring-hydroxylating dioxygenase subunit alpha</fullName>
    </submittedName>
</protein>
<dbReference type="Gene3D" id="3.90.380.10">
    <property type="entry name" value="Naphthalene 1,2-dioxygenase Alpha Subunit, Chain A, domain 1"/>
    <property type="match status" value="1"/>
</dbReference>
<evidence type="ECO:0000256" key="2">
    <source>
        <dbReference type="ARBA" id="ARBA00022714"/>
    </source>
</evidence>
<dbReference type="PROSITE" id="PS51296">
    <property type="entry name" value="RIESKE"/>
    <property type="match status" value="1"/>
</dbReference>
<dbReference type="InterPro" id="IPR015879">
    <property type="entry name" value="Ring_hydroxy_dOase_asu_C_dom"/>
</dbReference>
<keyword evidence="3" id="KW-0479">Metal-binding</keyword>
<feature type="domain" description="Rieske" evidence="7">
    <location>
        <begin position="41"/>
        <end position="149"/>
    </location>
</feature>
<keyword evidence="2" id="KW-0001">2Fe-2S</keyword>
<dbReference type="InterPro" id="IPR036922">
    <property type="entry name" value="Rieske_2Fe-2S_sf"/>
</dbReference>
<dbReference type="InterPro" id="IPR001663">
    <property type="entry name" value="Rng_hydr_dOase-A"/>
</dbReference>
<dbReference type="CDD" id="cd03469">
    <property type="entry name" value="Rieske_RO_Alpha_N"/>
    <property type="match status" value="1"/>
</dbReference>
<gene>
    <name evidence="8" type="ORF">G5C33_13590</name>
</gene>
<dbReference type="SUPFAM" id="SSF55961">
    <property type="entry name" value="Bet v1-like"/>
    <property type="match status" value="1"/>
</dbReference>
<evidence type="ECO:0000256" key="5">
    <source>
        <dbReference type="ARBA" id="ARBA00023004"/>
    </source>
</evidence>
<dbReference type="RefSeq" id="WP_165327721.1">
    <property type="nucleotide sequence ID" value="NZ_CP049109.1"/>
</dbReference>
<dbReference type="PANTHER" id="PTHR43756">
    <property type="entry name" value="CHOLINE MONOOXYGENASE, CHLOROPLASTIC"/>
    <property type="match status" value="1"/>
</dbReference>
<dbReference type="GO" id="GO:0051213">
    <property type="term" value="F:dioxygenase activity"/>
    <property type="evidence" value="ECO:0007669"/>
    <property type="project" value="UniProtKB-KW"/>
</dbReference>
<dbReference type="Gene3D" id="2.102.10.10">
    <property type="entry name" value="Rieske [2Fe-2S] iron-sulphur domain"/>
    <property type="match status" value="1"/>
</dbReference>
<evidence type="ECO:0000313" key="8">
    <source>
        <dbReference type="EMBL" id="QIG80713.1"/>
    </source>
</evidence>
<name>A0A6G6Y813_9SPHN</name>
<proteinExistence type="predicted"/>
<accession>A0A6G6Y813</accession>
<dbReference type="CDD" id="cd08882">
    <property type="entry name" value="RHO_alpha_C_MupW-like"/>
    <property type="match status" value="1"/>
</dbReference>
<dbReference type="GO" id="GO:0051537">
    <property type="term" value="F:2 iron, 2 sulfur cluster binding"/>
    <property type="evidence" value="ECO:0007669"/>
    <property type="project" value="UniProtKB-KW"/>
</dbReference>
<evidence type="ECO:0000313" key="9">
    <source>
        <dbReference type="Proteomes" id="UP000501568"/>
    </source>
</evidence>
<dbReference type="Proteomes" id="UP000501568">
    <property type="component" value="Chromosome"/>
</dbReference>
<comment type="cofactor">
    <cofactor evidence="1">
        <name>Fe cation</name>
        <dbReference type="ChEBI" id="CHEBI:24875"/>
    </cofactor>
</comment>
<keyword evidence="5" id="KW-0408">Iron</keyword>
<evidence type="ECO:0000256" key="1">
    <source>
        <dbReference type="ARBA" id="ARBA00001962"/>
    </source>
</evidence>
<evidence type="ECO:0000256" key="4">
    <source>
        <dbReference type="ARBA" id="ARBA00023002"/>
    </source>
</evidence>